<protein>
    <recommendedName>
        <fullName evidence="4">Histone acetyltransferase</fullName>
    </recommendedName>
</protein>
<dbReference type="GO" id="GO:0006355">
    <property type="term" value="P:regulation of DNA-templated transcription"/>
    <property type="evidence" value="ECO:0007669"/>
    <property type="project" value="InterPro"/>
</dbReference>
<dbReference type="OrthoDB" id="1937968at2759"/>
<evidence type="ECO:0000313" key="3">
    <source>
        <dbReference type="Proteomes" id="UP000796880"/>
    </source>
</evidence>
<dbReference type="AlphaFoldDB" id="A0A8K0MIQ9"/>
<evidence type="ECO:0000313" key="2">
    <source>
        <dbReference type="EMBL" id="KAF3447110.1"/>
    </source>
</evidence>
<comment type="caution">
    <text evidence="2">The sequence shown here is derived from an EMBL/GenBank/DDBJ whole genome shotgun (WGS) entry which is preliminary data.</text>
</comment>
<dbReference type="GO" id="GO:0003712">
    <property type="term" value="F:transcription coregulator activity"/>
    <property type="evidence" value="ECO:0007669"/>
    <property type="project" value="InterPro"/>
</dbReference>
<gene>
    <name evidence="2" type="ORF">FNV43_RR12290</name>
</gene>
<accession>A0A8K0MIQ9</accession>
<name>A0A8K0MIQ9_9ROSA</name>
<dbReference type="PANTHER" id="PTHR35300">
    <property type="entry name" value="COACTIVATOR CBP, KIX DOMAIN-CONTAINING PROTEIN-RELATED"/>
    <property type="match status" value="1"/>
</dbReference>
<proteinExistence type="predicted"/>
<reference evidence="2" key="1">
    <citation type="submission" date="2020-03" db="EMBL/GenBank/DDBJ databases">
        <title>A high-quality chromosome-level genome assembly of a woody plant with both climbing and erect habits, Rhamnella rubrinervis.</title>
        <authorList>
            <person name="Lu Z."/>
            <person name="Yang Y."/>
            <person name="Zhu X."/>
            <person name="Sun Y."/>
        </authorList>
    </citation>
    <scope>NUCLEOTIDE SEQUENCE</scope>
    <source>
        <strain evidence="2">BYM</strain>
        <tissue evidence="2">Leaf</tissue>
    </source>
</reference>
<organism evidence="2 3">
    <name type="scientific">Rhamnella rubrinervis</name>
    <dbReference type="NCBI Taxonomy" id="2594499"/>
    <lineage>
        <taxon>Eukaryota</taxon>
        <taxon>Viridiplantae</taxon>
        <taxon>Streptophyta</taxon>
        <taxon>Embryophyta</taxon>
        <taxon>Tracheophyta</taxon>
        <taxon>Spermatophyta</taxon>
        <taxon>Magnoliopsida</taxon>
        <taxon>eudicotyledons</taxon>
        <taxon>Gunneridae</taxon>
        <taxon>Pentapetalae</taxon>
        <taxon>rosids</taxon>
        <taxon>fabids</taxon>
        <taxon>Rosales</taxon>
        <taxon>Rhamnaceae</taxon>
        <taxon>rhamnoid group</taxon>
        <taxon>Rhamneae</taxon>
        <taxon>Rhamnella</taxon>
    </lineage>
</organism>
<keyword evidence="1" id="KW-0539">Nucleus</keyword>
<keyword evidence="3" id="KW-1185">Reference proteome</keyword>
<dbReference type="Proteomes" id="UP000796880">
    <property type="component" value="Unassembled WGS sequence"/>
</dbReference>
<dbReference type="Gene3D" id="1.10.246.20">
    <property type="entry name" value="Coactivator CBP, KIX domain"/>
    <property type="match status" value="1"/>
</dbReference>
<dbReference type="InterPro" id="IPR036529">
    <property type="entry name" value="KIX_dom_sf"/>
</dbReference>
<dbReference type="PANTHER" id="PTHR35300:SF5">
    <property type="entry name" value="HISTONE ACETYLTRANSFERASE"/>
    <property type="match status" value="1"/>
</dbReference>
<evidence type="ECO:0008006" key="4">
    <source>
        <dbReference type="Google" id="ProtNLM"/>
    </source>
</evidence>
<sequence>MPRPGPRPYECVKRAWHSDRHQPIRGSLIKEIFRVANEIHSSATKKNKEWQEKLPIVVLKAEEIMYSKANSEAEYMDLKTLWDRTNDAINTIIRRDESTETGEFLQPCIEAALNLGCTPRRASRSQRNSNPRCYLSLNSPEVPSVSPSMLDNTAQGDYIISSVCMSHGSNFGKPPTTMNSTPLSCDSRNPVAQNGGNVPTSNYGQPLALENYAVSTSFTAYPLYYGKCHQFEELQRGFGAVPKSVSNPLEPSKRGVVSNLFCNKDASKTDSQGNVTGILQNPCNIGCDLSLRLGPLSLPCPSVGNGQPQDVKDGGYQEGSAFSHQSSQLDKEFPFFPRVNTYVPLGSCSSICNLEGAYMTVEEKLRKRKAAFDHPVEDQQIFWQPKLRL</sequence>
<dbReference type="EMBL" id="VOIH02000005">
    <property type="protein sequence ID" value="KAF3447110.1"/>
    <property type="molecule type" value="Genomic_DNA"/>
</dbReference>
<evidence type="ECO:0000256" key="1">
    <source>
        <dbReference type="ARBA" id="ARBA00023242"/>
    </source>
</evidence>